<dbReference type="Proteomes" id="UP000010809">
    <property type="component" value="Chromosome"/>
</dbReference>
<dbReference type="InterPro" id="IPR000962">
    <property type="entry name" value="Znf_DskA_TraR"/>
</dbReference>
<evidence type="ECO:0000256" key="2">
    <source>
        <dbReference type="ARBA" id="ARBA00022771"/>
    </source>
</evidence>
<organism evidence="6 7">
    <name type="scientific">Thioalkalivibrio nitratireducens (strain DSM 14787 / UNIQEM 213 / ALEN2)</name>
    <dbReference type="NCBI Taxonomy" id="1255043"/>
    <lineage>
        <taxon>Bacteria</taxon>
        <taxon>Pseudomonadati</taxon>
        <taxon>Pseudomonadota</taxon>
        <taxon>Gammaproteobacteria</taxon>
        <taxon>Chromatiales</taxon>
        <taxon>Ectothiorhodospiraceae</taxon>
        <taxon>Thioalkalivibrio</taxon>
    </lineage>
</organism>
<sequence length="132" mass="14923">MSEPLAESQVQELEAALRARLQTLLEETRQILIESDEESYTRLAGEVHDTGEQSVADLLVDLDLADVDRHVEEIRDVEAALRRIAVHSYGVCSDCGEAIAYARLKAYPTAKRCIRCQQKHERSYREPGRPSL</sequence>
<dbReference type="STRING" id="1255043.TVNIR_1504"/>
<dbReference type="Pfam" id="PF01258">
    <property type="entry name" value="zf-dskA_traR"/>
    <property type="match status" value="1"/>
</dbReference>
<accession>L0DVX9</accession>
<gene>
    <name evidence="6" type="primary">dksA [C]</name>
    <name evidence="6" type="ordered locus">TVNIR_1504</name>
</gene>
<evidence type="ECO:0000256" key="4">
    <source>
        <dbReference type="PROSITE-ProRule" id="PRU00510"/>
    </source>
</evidence>
<dbReference type="SUPFAM" id="SSF57716">
    <property type="entry name" value="Glucocorticoid receptor-like (DNA-binding domain)"/>
    <property type="match status" value="1"/>
</dbReference>
<dbReference type="EMBL" id="CP003989">
    <property type="protein sequence ID" value="AGA33172.1"/>
    <property type="molecule type" value="Genomic_DNA"/>
</dbReference>
<evidence type="ECO:0000313" key="7">
    <source>
        <dbReference type="Proteomes" id="UP000010809"/>
    </source>
</evidence>
<dbReference type="RefSeq" id="WP_015258306.1">
    <property type="nucleotide sequence ID" value="NC_019902.2"/>
</dbReference>
<dbReference type="PROSITE" id="PS01102">
    <property type="entry name" value="ZF_DKSA_1"/>
    <property type="match status" value="1"/>
</dbReference>
<dbReference type="PANTHER" id="PTHR33823:SF4">
    <property type="entry name" value="GENERAL STRESS PROTEIN 16O"/>
    <property type="match status" value="1"/>
</dbReference>
<dbReference type="eggNOG" id="COG1734">
    <property type="taxonomic scope" value="Bacteria"/>
</dbReference>
<dbReference type="Gene3D" id="1.20.120.910">
    <property type="entry name" value="DksA, coiled-coil domain"/>
    <property type="match status" value="1"/>
</dbReference>
<dbReference type="OrthoDB" id="962301at2"/>
<keyword evidence="3" id="KW-0862">Zinc</keyword>
<protein>
    <submittedName>
        <fullName evidence="6">C4-type zinc finger protein, DksA/TraR family</fullName>
    </submittedName>
</protein>
<dbReference type="PATRIC" id="fig|1255043.3.peg.1522"/>
<dbReference type="HOGENOM" id="CLU_043144_4_0_6"/>
<dbReference type="SUPFAM" id="SSF109635">
    <property type="entry name" value="DnaK suppressor protein DksA, alpha-hairpin domain"/>
    <property type="match status" value="1"/>
</dbReference>
<keyword evidence="1" id="KW-0479">Metal-binding</keyword>
<evidence type="ECO:0000256" key="3">
    <source>
        <dbReference type="ARBA" id="ARBA00022833"/>
    </source>
</evidence>
<evidence type="ECO:0000313" key="6">
    <source>
        <dbReference type="EMBL" id="AGA33172.1"/>
    </source>
</evidence>
<evidence type="ECO:0000259" key="5">
    <source>
        <dbReference type="Pfam" id="PF01258"/>
    </source>
</evidence>
<feature type="zinc finger region" description="dksA C4-type" evidence="4">
    <location>
        <begin position="92"/>
        <end position="116"/>
    </location>
</feature>
<dbReference type="PROSITE" id="PS51128">
    <property type="entry name" value="ZF_DKSA_2"/>
    <property type="match status" value="1"/>
</dbReference>
<dbReference type="KEGG" id="tni:TVNIR_1504"/>
<proteinExistence type="predicted"/>
<reference evidence="6" key="1">
    <citation type="submission" date="2015-12" db="EMBL/GenBank/DDBJ databases">
        <authorList>
            <person name="Tikhonova T.V."/>
            <person name="Pavlov A.R."/>
            <person name="Beletsky A.V."/>
            <person name="Mardanov A.V."/>
            <person name="Sorokin D.Y."/>
            <person name="Ravin N.V."/>
            <person name="Popov V.O."/>
        </authorList>
    </citation>
    <scope>NUCLEOTIDE SEQUENCE</scope>
    <source>
        <strain evidence="6">DSM 14787</strain>
    </source>
</reference>
<keyword evidence="2" id="KW-0863">Zinc-finger</keyword>
<evidence type="ECO:0000256" key="1">
    <source>
        <dbReference type="ARBA" id="ARBA00022723"/>
    </source>
</evidence>
<dbReference type="InterPro" id="IPR037187">
    <property type="entry name" value="DnaK_N"/>
</dbReference>
<dbReference type="GO" id="GO:0008270">
    <property type="term" value="F:zinc ion binding"/>
    <property type="evidence" value="ECO:0007669"/>
    <property type="project" value="UniProtKB-KW"/>
</dbReference>
<dbReference type="AlphaFoldDB" id="L0DVX9"/>
<feature type="domain" description="Zinc finger DksA/TraR C4-type" evidence="5">
    <location>
        <begin position="88"/>
        <end position="122"/>
    </location>
</feature>
<dbReference type="PANTHER" id="PTHR33823">
    <property type="entry name" value="RNA POLYMERASE-BINDING TRANSCRIPTION FACTOR DKSA-RELATED"/>
    <property type="match status" value="1"/>
</dbReference>
<keyword evidence="7" id="KW-1185">Reference proteome</keyword>
<dbReference type="InterPro" id="IPR020458">
    <property type="entry name" value="Znf_DskA_TraR_CS"/>
</dbReference>
<name>L0DVX9_THIND</name>